<keyword evidence="6" id="KW-0560">Oxidoreductase</keyword>
<dbReference type="EMBL" id="CP060139">
    <property type="protein sequence ID" value="QNR25445.1"/>
    <property type="molecule type" value="Genomic_DNA"/>
</dbReference>
<evidence type="ECO:0000256" key="3">
    <source>
        <dbReference type="ARBA" id="ARBA00007686"/>
    </source>
</evidence>
<keyword evidence="5 9" id="KW-0479">Metal-binding</keyword>
<dbReference type="InterPro" id="IPR045213">
    <property type="entry name" value="Malic_NAD-bd_bact_type"/>
</dbReference>
<feature type="binding site" evidence="9">
    <location>
        <position position="138"/>
    </location>
    <ligand>
        <name>a divalent metal cation</name>
        <dbReference type="ChEBI" id="CHEBI:60240"/>
    </ligand>
</feature>
<dbReference type="Pfam" id="PF01515">
    <property type="entry name" value="PTA_PTB"/>
    <property type="match status" value="1"/>
</dbReference>
<evidence type="ECO:0000256" key="4">
    <source>
        <dbReference type="ARBA" id="ARBA00008756"/>
    </source>
</evidence>
<feature type="binding site" evidence="10">
    <location>
        <position position="163"/>
    </location>
    <ligand>
        <name>a divalent metal cation</name>
        <dbReference type="ChEBI" id="CHEBI:60240"/>
    </ligand>
</feature>
<evidence type="ECO:0000256" key="10">
    <source>
        <dbReference type="PIRSR" id="PIRSR036684-3"/>
    </source>
</evidence>
<evidence type="ECO:0000259" key="11">
    <source>
        <dbReference type="SMART" id="SM00919"/>
    </source>
</evidence>
<dbReference type="GO" id="GO:0051287">
    <property type="term" value="F:NAD binding"/>
    <property type="evidence" value="ECO:0007669"/>
    <property type="project" value="InterPro"/>
</dbReference>
<organism evidence="13 14">
    <name type="scientific">Croceimicrobium hydrocarbonivorans</name>
    <dbReference type="NCBI Taxonomy" id="2761580"/>
    <lineage>
        <taxon>Bacteria</taxon>
        <taxon>Pseudomonadati</taxon>
        <taxon>Bacteroidota</taxon>
        <taxon>Flavobacteriia</taxon>
        <taxon>Flavobacteriales</taxon>
        <taxon>Owenweeksiaceae</taxon>
        <taxon>Croceimicrobium</taxon>
    </lineage>
</organism>
<feature type="binding site" evidence="10">
    <location>
        <position position="287"/>
    </location>
    <ligand>
        <name>a divalent metal cation</name>
        <dbReference type="ChEBI" id="CHEBI:60240"/>
    </ligand>
</feature>
<dbReference type="GO" id="GO:0006108">
    <property type="term" value="P:malate metabolic process"/>
    <property type="evidence" value="ECO:0007669"/>
    <property type="project" value="InterPro"/>
</dbReference>
<dbReference type="PANTHER" id="PTHR43237:SF4">
    <property type="entry name" value="NADP-DEPENDENT MALIC ENZYME"/>
    <property type="match status" value="1"/>
</dbReference>
<dbReference type="InterPro" id="IPR037062">
    <property type="entry name" value="Malic_N_dom_sf"/>
</dbReference>
<dbReference type="GO" id="GO:0046872">
    <property type="term" value="F:metal ion binding"/>
    <property type="evidence" value="ECO:0007669"/>
    <property type="project" value="UniProtKB-KW"/>
</dbReference>
<dbReference type="SUPFAM" id="SSF53223">
    <property type="entry name" value="Aminoacid dehydrogenase-like, N-terminal domain"/>
    <property type="match status" value="1"/>
</dbReference>
<comment type="similarity">
    <text evidence="3">In the N-terminal section; belongs to the malic enzymes family.</text>
</comment>
<comment type="cofactor">
    <cofactor evidence="2">
        <name>Mg(2+)</name>
        <dbReference type="ChEBI" id="CHEBI:18420"/>
    </cofactor>
</comment>
<gene>
    <name evidence="13" type="ORF">H4K34_06285</name>
</gene>
<keyword evidence="14" id="KW-1185">Reference proteome</keyword>
<dbReference type="Pfam" id="PF03949">
    <property type="entry name" value="Malic_M"/>
    <property type="match status" value="1"/>
</dbReference>
<dbReference type="KEGG" id="chyd:H4K34_06285"/>
<name>A0A7H0VI97_9FLAO</name>
<dbReference type="Gene3D" id="3.40.50.10380">
    <property type="entry name" value="Malic enzyme, N-terminal domain"/>
    <property type="match status" value="1"/>
</dbReference>
<dbReference type="GO" id="GO:0016746">
    <property type="term" value="F:acyltransferase activity"/>
    <property type="evidence" value="ECO:0007669"/>
    <property type="project" value="InterPro"/>
</dbReference>
<evidence type="ECO:0000256" key="6">
    <source>
        <dbReference type="ARBA" id="ARBA00023002"/>
    </source>
</evidence>
<feature type="domain" description="Malic enzyme NAD-binding" evidence="11">
    <location>
        <begin position="164"/>
        <end position="400"/>
    </location>
</feature>
<accession>A0A7H0VI97</accession>
<dbReference type="InterPro" id="IPR036291">
    <property type="entry name" value="NAD(P)-bd_dom_sf"/>
</dbReference>
<comment type="similarity">
    <text evidence="4">In the C-terminal section; belongs to the phosphate acetyltransferase and butyryltransferase family.</text>
</comment>
<evidence type="ECO:0000256" key="2">
    <source>
        <dbReference type="ARBA" id="ARBA00001946"/>
    </source>
</evidence>
<dbReference type="RefSeq" id="WP_210759973.1">
    <property type="nucleotide sequence ID" value="NZ_CP060139.1"/>
</dbReference>
<feature type="domain" description="Malic enzyme N-terminal" evidence="12">
    <location>
        <begin position="19"/>
        <end position="152"/>
    </location>
</feature>
<dbReference type="Proteomes" id="UP000516305">
    <property type="component" value="Chromosome"/>
</dbReference>
<dbReference type="GO" id="GO:0016616">
    <property type="term" value="F:oxidoreductase activity, acting on the CH-OH group of donors, NAD or NADP as acceptor"/>
    <property type="evidence" value="ECO:0007669"/>
    <property type="project" value="InterPro"/>
</dbReference>
<dbReference type="Pfam" id="PF00390">
    <property type="entry name" value="malic"/>
    <property type="match status" value="1"/>
</dbReference>
<dbReference type="SMART" id="SM00919">
    <property type="entry name" value="Malic_M"/>
    <property type="match status" value="1"/>
</dbReference>
<dbReference type="GO" id="GO:0004470">
    <property type="term" value="F:malic enzyme activity"/>
    <property type="evidence" value="ECO:0007669"/>
    <property type="project" value="InterPro"/>
</dbReference>
<sequence length="755" mass="83411">MATKISKKVSLEYHAQGRPGKIEVIPTKPSNSQRDLSIAYSPGVADPCLEIARDKENAYKYTAKGNLVAVISNGTAVLGLGDIGPEASKPVMEGKGVLFKIFADIDVFDIEINEKDPAKFVEHVKAISPTFGGINLEDIKAPESFYIEERLKAELDIPVMHDDQHGTAIIASAALLNATECVGKSLDKIKVVFNGAGASATATAKLFMSLGVQEENLLMADSKGIINTRREDLNEEKRFFARKTEHNTLSDALQHADVFVGLSVGGILTPKMVRSMAQDPIVFALANPTPEINYHEAKQARKDIIIATGRSDHPNQVNNVLGFPFIFRGALDVRSTKINEEMKIAAAKAIAELAKEPVPEIVNLAYNESNLQFGRDYIIPKPFDPRLIVKVAMAVAKAAMKSGVAKEPIRNWDAYKEHLLSRLGRDDKFIRLAQEKATKNPQRVVLAEGDELKTLKAAQIAVDEGLAQPILLGRREKISRLIEENGLEDISHLPVIDPHEPNERAEAYAQLLFKKRQRKGMTLYEARKYMRDRNYFGVAMTEIGDADAFISGTTRRYSEVIKPIFKIMGTRPGVSRIAGMYIMLTKRGPMFFADTTVIKEPTVEEVVQITRLLADNIRRINLVPRIALLGYSNFGSNQSDKLSQTMSKATEILHRENPDLIVDGELQANFALDRELLKENFPFSTLVDQKVNAFVFPNLAAGNIAYKMLQSFEAAEALGPVLLGVNRPAHILQMGASVREIVNMITLASVDAQTR</sequence>
<comment type="cofactor">
    <cofactor evidence="1">
        <name>Mn(2+)</name>
        <dbReference type="ChEBI" id="CHEBI:29035"/>
    </cofactor>
</comment>
<dbReference type="InterPro" id="IPR012188">
    <property type="entry name" value="ME_PTA"/>
</dbReference>
<dbReference type="SMART" id="SM01274">
    <property type="entry name" value="malic"/>
    <property type="match status" value="1"/>
</dbReference>
<dbReference type="InterPro" id="IPR012301">
    <property type="entry name" value="Malic_N_dom"/>
</dbReference>
<evidence type="ECO:0000256" key="5">
    <source>
        <dbReference type="ARBA" id="ARBA00022723"/>
    </source>
</evidence>
<feature type="binding site" evidence="9">
    <location>
        <position position="137"/>
    </location>
    <ligand>
        <name>a divalent metal cation</name>
        <dbReference type="ChEBI" id="CHEBI:60240"/>
    </ligand>
</feature>
<evidence type="ECO:0000256" key="9">
    <source>
        <dbReference type="PIRSR" id="PIRSR036684-2"/>
    </source>
</evidence>
<evidence type="ECO:0000256" key="1">
    <source>
        <dbReference type="ARBA" id="ARBA00001936"/>
    </source>
</evidence>
<evidence type="ECO:0000256" key="8">
    <source>
        <dbReference type="PIRSR" id="PIRSR036684-1"/>
    </source>
</evidence>
<feature type="active site" description="Proton acceptor" evidence="8">
    <location>
        <position position="95"/>
    </location>
</feature>
<dbReference type="InterPro" id="IPR042113">
    <property type="entry name" value="P_AcTrfase_dom1"/>
</dbReference>
<dbReference type="PANTHER" id="PTHR43237">
    <property type="entry name" value="NADP-DEPENDENT MALIC ENZYME"/>
    <property type="match status" value="1"/>
</dbReference>
<dbReference type="CDD" id="cd05311">
    <property type="entry name" value="NAD_bind_2_malic_enz"/>
    <property type="match status" value="1"/>
</dbReference>
<dbReference type="InterPro" id="IPR046346">
    <property type="entry name" value="Aminoacid_DH-like_N_sf"/>
</dbReference>
<dbReference type="FunFam" id="3.40.50.720:FF:000095">
    <property type="entry name" value="NADP-dependent malic enzyme"/>
    <property type="match status" value="1"/>
</dbReference>
<dbReference type="Gene3D" id="3.40.50.720">
    <property type="entry name" value="NAD(P)-binding Rossmann-like Domain"/>
    <property type="match status" value="1"/>
</dbReference>
<dbReference type="InterPro" id="IPR042112">
    <property type="entry name" value="P_AcTrfase_dom2"/>
</dbReference>
<proteinExistence type="inferred from homology"/>
<keyword evidence="7" id="KW-0511">Multifunctional enzyme</keyword>
<dbReference type="Gene3D" id="3.40.50.10950">
    <property type="match status" value="1"/>
</dbReference>
<dbReference type="PIRSF" id="PIRSF036684">
    <property type="entry name" value="ME_PTA"/>
    <property type="match status" value="1"/>
</dbReference>
<dbReference type="InterPro" id="IPR012302">
    <property type="entry name" value="Malic_NAD-bd"/>
</dbReference>
<feature type="binding site" evidence="10">
    <location>
        <begin position="77"/>
        <end position="84"/>
    </location>
    <ligand>
        <name>NADP(+)</name>
        <dbReference type="ChEBI" id="CHEBI:58349"/>
    </ligand>
</feature>
<keyword evidence="10" id="KW-0521">NADP</keyword>
<dbReference type="AlphaFoldDB" id="A0A7H0VI97"/>
<dbReference type="InterPro" id="IPR002505">
    <property type="entry name" value="PTA_PTB"/>
</dbReference>
<evidence type="ECO:0000313" key="14">
    <source>
        <dbReference type="Proteomes" id="UP000516305"/>
    </source>
</evidence>
<dbReference type="Gene3D" id="3.40.50.10750">
    <property type="entry name" value="Isocitrate/Isopropylmalate dehydrogenase-like"/>
    <property type="match status" value="1"/>
</dbReference>
<dbReference type="InterPro" id="IPR051674">
    <property type="entry name" value="Malate_Decarboxylase"/>
</dbReference>
<protein>
    <submittedName>
        <fullName evidence="13">NADP-dependent malic enzyme</fullName>
    </submittedName>
</protein>
<dbReference type="SUPFAM" id="SSF51735">
    <property type="entry name" value="NAD(P)-binding Rossmann-fold domains"/>
    <property type="match status" value="1"/>
</dbReference>
<reference evidence="13 14" key="1">
    <citation type="submission" date="2020-08" db="EMBL/GenBank/DDBJ databases">
        <title>Croceimicrobium hydrocarbonivorans gen. nov., sp. nov., a novel marine bacterium isolated from a bacterial consortium that degrades polyethylene terephthalate.</title>
        <authorList>
            <person name="Liu R."/>
        </authorList>
    </citation>
    <scope>NUCLEOTIDE SEQUENCE [LARGE SCALE GENOMIC DNA]</scope>
    <source>
        <strain evidence="13 14">A20-9</strain>
    </source>
</reference>
<evidence type="ECO:0000259" key="12">
    <source>
        <dbReference type="SMART" id="SM01274"/>
    </source>
</evidence>
<evidence type="ECO:0000313" key="13">
    <source>
        <dbReference type="EMBL" id="QNR25445.1"/>
    </source>
</evidence>
<dbReference type="FunFam" id="3.40.50.10380:FF:000003">
    <property type="entry name" value="NADP-dependent malic enzyme"/>
    <property type="match status" value="1"/>
</dbReference>
<evidence type="ECO:0000256" key="7">
    <source>
        <dbReference type="ARBA" id="ARBA00023268"/>
    </source>
</evidence>
<dbReference type="SUPFAM" id="SSF53659">
    <property type="entry name" value="Isocitrate/Isopropylmalate dehydrogenase-like"/>
    <property type="match status" value="1"/>
</dbReference>